<keyword evidence="3 5" id="KW-1133">Transmembrane helix</keyword>
<evidence type="ECO:0000313" key="7">
    <source>
        <dbReference type="Proteomes" id="UP000887566"/>
    </source>
</evidence>
<evidence type="ECO:0000256" key="4">
    <source>
        <dbReference type="ARBA" id="ARBA00023136"/>
    </source>
</evidence>
<dbReference type="GO" id="GO:0015149">
    <property type="term" value="F:hexose transmembrane transporter activity"/>
    <property type="evidence" value="ECO:0007669"/>
    <property type="project" value="TreeGrafter"/>
</dbReference>
<dbReference type="WBParaSite" id="PSAMB.scaffold5107size12634.g25890.t1">
    <property type="protein sequence ID" value="PSAMB.scaffold5107size12634.g25890.t1"/>
    <property type="gene ID" value="PSAMB.scaffold5107size12634.g25890"/>
</dbReference>
<name>A0A914WSK5_9BILA</name>
<dbReference type="Pfam" id="PF00083">
    <property type="entry name" value="Sugar_tr"/>
    <property type="match status" value="1"/>
</dbReference>
<feature type="transmembrane region" description="Helical" evidence="5">
    <location>
        <begin position="439"/>
        <end position="462"/>
    </location>
</feature>
<evidence type="ECO:0000313" key="8">
    <source>
        <dbReference type="WBParaSite" id="PSAMB.scaffold5107size12634.g25890.t1"/>
    </source>
</evidence>
<dbReference type="Proteomes" id="UP000887566">
    <property type="component" value="Unplaced"/>
</dbReference>
<feature type="transmembrane region" description="Helical" evidence="5">
    <location>
        <begin position="280"/>
        <end position="301"/>
    </location>
</feature>
<keyword evidence="4 5" id="KW-0472">Membrane</keyword>
<dbReference type="SUPFAM" id="SSF103473">
    <property type="entry name" value="MFS general substrate transporter"/>
    <property type="match status" value="1"/>
</dbReference>
<dbReference type="InterPro" id="IPR036259">
    <property type="entry name" value="MFS_trans_sf"/>
</dbReference>
<feature type="transmembrane region" description="Helical" evidence="5">
    <location>
        <begin position="349"/>
        <end position="370"/>
    </location>
</feature>
<evidence type="ECO:0000256" key="5">
    <source>
        <dbReference type="SAM" id="Phobius"/>
    </source>
</evidence>
<sequence length="551" mass="60858">MGLSWQLSLMSLAAGLAGNFQLGYLAAVLSQPYVAIERHINSSWTDRLGSPITANTLSIIMSALNIVNPIAQMMGQMVALYICDKVGRKRAAIYGCFIIFPGCLLSMAAKYLSPAIELLFIGRLLWSLADGILVVNQTIWLIEAAPAKYRGSVASMQEVFASLGSLATQAFGVPFSTDELWPLMFVCPMVINVFCIVIFLIVYESPQFLLSQRNAPDEARKAIAAYHNLTNKDQIEEQFQIVKMNGSSSADKKGTQKVNGMDIMFRPWIANDDVSCVLRYGAWIGVMVKIAFVFTGTRIFRAFGTFVLNDMGGWSYLDARYASLAMGILRVPATFIPVFFIDRIGRRPLLIWSTAASVLCLVLIMLSIIVGESLKIGTLAGALLLQTVNVIGLGSLSRFYGAELVPKKLLLKSVSTLAIIEAMIRVIPEFAFYPLAHSIGGYYFLVFIIPTIFFLLFICYYCPETKGKTVNEVLNVMARRKGLEVKFHIADAKHDLSAIVPQASDLPIVIAMKQWGITVTNLKPRMTQSCKVRSLKKHRNVSEVKTHSSPV</sequence>
<protein>
    <submittedName>
        <fullName evidence="8">Major facilitator superfamily (MFS) profile domain-containing protein</fullName>
    </submittedName>
</protein>
<dbReference type="GO" id="GO:0016020">
    <property type="term" value="C:membrane"/>
    <property type="evidence" value="ECO:0007669"/>
    <property type="project" value="UniProtKB-SubCell"/>
</dbReference>
<dbReference type="Gene3D" id="1.20.1250.20">
    <property type="entry name" value="MFS general substrate transporter like domains"/>
    <property type="match status" value="1"/>
</dbReference>
<feature type="transmembrane region" description="Helical" evidence="5">
    <location>
        <begin position="183"/>
        <end position="203"/>
    </location>
</feature>
<keyword evidence="2 5" id="KW-0812">Transmembrane</keyword>
<comment type="subcellular location">
    <subcellularLocation>
        <location evidence="1">Membrane</location>
        <topology evidence="1">Multi-pass membrane protein</topology>
    </subcellularLocation>
</comment>
<evidence type="ECO:0000259" key="6">
    <source>
        <dbReference type="PROSITE" id="PS50850"/>
    </source>
</evidence>
<feature type="domain" description="Major facilitator superfamily (MFS) profile" evidence="6">
    <location>
        <begin position="7"/>
        <end position="466"/>
    </location>
</feature>
<organism evidence="7 8">
    <name type="scientific">Plectus sambesii</name>
    <dbReference type="NCBI Taxonomy" id="2011161"/>
    <lineage>
        <taxon>Eukaryota</taxon>
        <taxon>Metazoa</taxon>
        <taxon>Ecdysozoa</taxon>
        <taxon>Nematoda</taxon>
        <taxon>Chromadorea</taxon>
        <taxon>Plectida</taxon>
        <taxon>Plectina</taxon>
        <taxon>Plectoidea</taxon>
        <taxon>Plectidae</taxon>
        <taxon>Plectus</taxon>
    </lineage>
</organism>
<accession>A0A914WSK5</accession>
<feature type="transmembrane region" description="Helical" evidence="5">
    <location>
        <begin position="54"/>
        <end position="71"/>
    </location>
</feature>
<evidence type="ECO:0000256" key="1">
    <source>
        <dbReference type="ARBA" id="ARBA00004141"/>
    </source>
</evidence>
<dbReference type="AlphaFoldDB" id="A0A914WSK5"/>
<feature type="transmembrane region" description="Helical" evidence="5">
    <location>
        <begin position="321"/>
        <end position="342"/>
    </location>
</feature>
<dbReference type="InterPro" id="IPR045263">
    <property type="entry name" value="GLUT"/>
</dbReference>
<evidence type="ECO:0000256" key="2">
    <source>
        <dbReference type="ARBA" id="ARBA00022692"/>
    </source>
</evidence>
<evidence type="ECO:0000256" key="3">
    <source>
        <dbReference type="ARBA" id="ARBA00022989"/>
    </source>
</evidence>
<feature type="transmembrane region" description="Helical" evidence="5">
    <location>
        <begin position="376"/>
        <end position="397"/>
    </location>
</feature>
<reference evidence="8" key="1">
    <citation type="submission" date="2022-11" db="UniProtKB">
        <authorList>
            <consortium name="WormBaseParasite"/>
        </authorList>
    </citation>
    <scope>IDENTIFICATION</scope>
</reference>
<dbReference type="PANTHER" id="PTHR23503">
    <property type="entry name" value="SOLUTE CARRIER FAMILY 2"/>
    <property type="match status" value="1"/>
</dbReference>
<feature type="transmembrane region" description="Helical" evidence="5">
    <location>
        <begin position="91"/>
        <end position="112"/>
    </location>
</feature>
<dbReference type="InterPro" id="IPR005828">
    <property type="entry name" value="MFS_sugar_transport-like"/>
</dbReference>
<dbReference type="InterPro" id="IPR020846">
    <property type="entry name" value="MFS_dom"/>
</dbReference>
<dbReference type="PROSITE" id="PS50850">
    <property type="entry name" value="MFS"/>
    <property type="match status" value="1"/>
</dbReference>
<dbReference type="PANTHER" id="PTHR23503:SF39">
    <property type="entry name" value="MAJOR FACILITATOR SUPERFAMILY (MFS) PROFILE DOMAIN-CONTAINING PROTEIN"/>
    <property type="match status" value="1"/>
</dbReference>
<keyword evidence="7" id="KW-1185">Reference proteome</keyword>
<proteinExistence type="predicted"/>
<feature type="transmembrane region" description="Helical" evidence="5">
    <location>
        <begin position="409"/>
        <end position="427"/>
    </location>
</feature>